<reference evidence="1 2" key="1">
    <citation type="journal article" date="2015" name="Nature">
        <title>rRNA introns, odd ribosomes, and small enigmatic genomes across a large radiation of phyla.</title>
        <authorList>
            <person name="Brown C.T."/>
            <person name="Hug L.A."/>
            <person name="Thomas B.C."/>
            <person name="Sharon I."/>
            <person name="Castelle C.J."/>
            <person name="Singh A."/>
            <person name="Wilkins M.J."/>
            <person name="Williams K.H."/>
            <person name="Banfield J.F."/>
        </authorList>
    </citation>
    <scope>NUCLEOTIDE SEQUENCE [LARGE SCALE GENOMIC DNA]</scope>
</reference>
<sequence>MRCVWRHWVLVLLSQDYSHLGGRYQGVTSSFATSHCIAVEFPSANRRIVIPVLRTGPFDLHALSTPPTFILDQDQILKKNKLGQLKNFFVVYLIGKDQSLLFANKVYWKGGGFVNLMFLRNTLSLLQSCLKASFPFPVRRPRIRKKSSSTSLLFGDN</sequence>
<comment type="caution">
    <text evidence="1">The sequence shown here is derived from an EMBL/GenBank/DDBJ whole genome shotgun (WGS) entry which is preliminary data.</text>
</comment>
<evidence type="ECO:0000313" key="1">
    <source>
        <dbReference type="EMBL" id="KKU14548.1"/>
    </source>
</evidence>
<proteinExistence type="predicted"/>
<dbReference type="AlphaFoldDB" id="A0A0G1Q9Y7"/>
<dbReference type="EMBL" id="LCLJ01000021">
    <property type="protein sequence ID" value="KKU14548.1"/>
    <property type="molecule type" value="Genomic_DNA"/>
</dbReference>
<name>A0A0G1Q9Y7_9BACT</name>
<dbReference type="Proteomes" id="UP000034727">
    <property type="component" value="Unassembled WGS sequence"/>
</dbReference>
<evidence type="ECO:0000313" key="2">
    <source>
        <dbReference type="Proteomes" id="UP000034727"/>
    </source>
</evidence>
<gene>
    <name evidence="1" type="ORF">UX22_C0021G0008</name>
</gene>
<accession>A0A0G1Q9Y7</accession>
<organism evidence="1 2">
    <name type="scientific">Candidatus Jorgensenbacteria bacterium GW2011_GWA2_45_9</name>
    <dbReference type="NCBI Taxonomy" id="1618663"/>
    <lineage>
        <taxon>Bacteria</taxon>
        <taxon>Candidatus Joergenseniibacteriota</taxon>
    </lineage>
</organism>
<protein>
    <submittedName>
        <fullName evidence="1">Uncharacterized protein</fullName>
    </submittedName>
</protein>